<sequence length="153" mass="16626">MSSNSGAGSEPAGNTPPRRTPTDSSYYDFHGTPSDRSGNGQTWMYARDARAQQAGASPQAARPYPSYFGNKDQTPVTLTTAAEAIPHPSGRTTQGWLHQPLIPNQTTMFNPGQNMPGAVRSVYPPSDPSTFDVIYHSGVRREFNNATYHPANR</sequence>
<protein>
    <submittedName>
        <fullName evidence="4">Uncharacterized protein</fullName>
    </submittedName>
</protein>
<accession>A0A179FWG0</accession>
<dbReference type="SUPFAM" id="SSF53933">
    <property type="entry name" value="Microbial ribonucleases"/>
    <property type="match status" value="1"/>
</dbReference>
<keyword evidence="2" id="KW-0378">Hydrolase</keyword>
<feature type="region of interest" description="Disordered" evidence="3">
    <location>
        <begin position="1"/>
        <end position="73"/>
    </location>
</feature>
<dbReference type="RefSeq" id="XP_018146244.1">
    <property type="nucleotide sequence ID" value="XM_018281975.1"/>
</dbReference>
<organism evidence="4 5">
    <name type="scientific">Pochonia chlamydosporia 170</name>
    <dbReference type="NCBI Taxonomy" id="1380566"/>
    <lineage>
        <taxon>Eukaryota</taxon>
        <taxon>Fungi</taxon>
        <taxon>Dikarya</taxon>
        <taxon>Ascomycota</taxon>
        <taxon>Pezizomycotina</taxon>
        <taxon>Sordariomycetes</taxon>
        <taxon>Hypocreomycetidae</taxon>
        <taxon>Hypocreales</taxon>
        <taxon>Clavicipitaceae</taxon>
        <taxon>Pochonia</taxon>
    </lineage>
</organism>
<evidence type="ECO:0000256" key="3">
    <source>
        <dbReference type="SAM" id="MobiDB-lite"/>
    </source>
</evidence>
<dbReference type="GO" id="GO:0003723">
    <property type="term" value="F:RNA binding"/>
    <property type="evidence" value="ECO:0007669"/>
    <property type="project" value="InterPro"/>
</dbReference>
<dbReference type="GO" id="GO:0004540">
    <property type="term" value="F:RNA nuclease activity"/>
    <property type="evidence" value="ECO:0007669"/>
    <property type="project" value="InterPro"/>
</dbReference>
<dbReference type="Proteomes" id="UP000078397">
    <property type="component" value="Unassembled WGS sequence"/>
</dbReference>
<evidence type="ECO:0000313" key="4">
    <source>
        <dbReference type="EMBL" id="OAQ69707.1"/>
    </source>
</evidence>
<dbReference type="OrthoDB" id="4499833at2759"/>
<dbReference type="AlphaFoldDB" id="A0A179FWG0"/>
<evidence type="ECO:0000256" key="1">
    <source>
        <dbReference type="ARBA" id="ARBA00022722"/>
    </source>
</evidence>
<dbReference type="InterPro" id="IPR016191">
    <property type="entry name" value="Ribonuclease/ribotoxin"/>
</dbReference>
<dbReference type="GO" id="GO:0016787">
    <property type="term" value="F:hydrolase activity"/>
    <property type="evidence" value="ECO:0007669"/>
    <property type="project" value="UniProtKB-KW"/>
</dbReference>
<evidence type="ECO:0000313" key="5">
    <source>
        <dbReference type="Proteomes" id="UP000078397"/>
    </source>
</evidence>
<comment type="caution">
    <text evidence="4">The sequence shown here is derived from an EMBL/GenBank/DDBJ whole genome shotgun (WGS) entry which is preliminary data.</text>
</comment>
<reference evidence="4 5" key="1">
    <citation type="journal article" date="2016" name="PLoS Pathog.">
        <title>Biosynthesis of antibiotic leucinostatins in bio-control fungus Purpureocillium lilacinum and their inhibition on phytophthora revealed by genome mining.</title>
        <authorList>
            <person name="Wang G."/>
            <person name="Liu Z."/>
            <person name="Lin R."/>
            <person name="Li E."/>
            <person name="Mao Z."/>
            <person name="Ling J."/>
            <person name="Yang Y."/>
            <person name="Yin W.B."/>
            <person name="Xie B."/>
        </authorList>
    </citation>
    <scope>NUCLEOTIDE SEQUENCE [LARGE SCALE GENOMIC DNA]</scope>
    <source>
        <strain evidence="4">170</strain>
    </source>
</reference>
<dbReference type="KEGG" id="pchm:VFPPC_02304"/>
<dbReference type="EMBL" id="LSBJ02000002">
    <property type="protein sequence ID" value="OAQ69707.1"/>
    <property type="molecule type" value="Genomic_DNA"/>
</dbReference>
<keyword evidence="5" id="KW-1185">Reference proteome</keyword>
<evidence type="ECO:0000256" key="2">
    <source>
        <dbReference type="ARBA" id="ARBA00022801"/>
    </source>
</evidence>
<keyword evidence="1" id="KW-0540">Nuclease</keyword>
<proteinExistence type="predicted"/>
<gene>
    <name evidence="4" type="ORF">VFPPC_02304</name>
</gene>
<dbReference type="GeneID" id="28845969"/>
<name>A0A179FWG0_METCM</name>